<protein>
    <recommendedName>
        <fullName evidence="3">Endonuclease/exonuclease/phosphatase domain-containing protein</fullName>
    </recommendedName>
</protein>
<dbReference type="EMBL" id="JBJKBG010000003">
    <property type="protein sequence ID" value="KAL3745498.1"/>
    <property type="molecule type" value="Genomic_DNA"/>
</dbReference>
<feature type="non-terminal residue" evidence="1">
    <location>
        <position position="200"/>
    </location>
</feature>
<keyword evidence="2" id="KW-1185">Reference proteome</keyword>
<name>A0ABD3L1M3_EUCGL</name>
<organism evidence="1 2">
    <name type="scientific">Eucalyptus globulus</name>
    <name type="common">Tasmanian blue gum</name>
    <dbReference type="NCBI Taxonomy" id="34317"/>
    <lineage>
        <taxon>Eukaryota</taxon>
        <taxon>Viridiplantae</taxon>
        <taxon>Streptophyta</taxon>
        <taxon>Embryophyta</taxon>
        <taxon>Tracheophyta</taxon>
        <taxon>Spermatophyta</taxon>
        <taxon>Magnoliopsida</taxon>
        <taxon>eudicotyledons</taxon>
        <taxon>Gunneridae</taxon>
        <taxon>Pentapetalae</taxon>
        <taxon>rosids</taxon>
        <taxon>malvids</taxon>
        <taxon>Myrtales</taxon>
        <taxon>Myrtaceae</taxon>
        <taxon>Myrtoideae</taxon>
        <taxon>Eucalypteae</taxon>
        <taxon>Eucalyptus</taxon>
    </lineage>
</organism>
<proteinExistence type="predicted"/>
<accession>A0ABD3L1M3</accession>
<feature type="non-terminal residue" evidence="1">
    <location>
        <position position="1"/>
    </location>
</feature>
<evidence type="ECO:0000313" key="1">
    <source>
        <dbReference type="EMBL" id="KAL3745498.1"/>
    </source>
</evidence>
<reference evidence="1 2" key="1">
    <citation type="submission" date="2024-11" db="EMBL/GenBank/DDBJ databases">
        <title>Chromosome-level genome assembly of Eucalyptus globulus Labill. provides insights into its genome evolution.</title>
        <authorList>
            <person name="Li X."/>
        </authorList>
    </citation>
    <scope>NUCLEOTIDE SEQUENCE [LARGE SCALE GENOMIC DNA]</scope>
    <source>
        <strain evidence="1">CL2024</strain>
        <tissue evidence="1">Fresh tender leaves</tissue>
    </source>
</reference>
<dbReference type="PANTHER" id="PTHR33710:SF64">
    <property type="entry name" value="ENDONUCLEASE_EXONUCLEASE_PHOSPHATASE DOMAIN-CONTAINING PROTEIN"/>
    <property type="match status" value="1"/>
</dbReference>
<sequence>DSAWLVAGDFNAIKDPSDRFGGTNTWIPYFDEFANCLAQSELEDLRYASFLNPGISDHSPMVVRLLNPIFNRRPFKFFDYWSDHPNFSTIVQQAWETPVIGFSMYRLVSKLKVLKDSLKQLNREAFSNISSRTEEAREALRLVQNDLQLDPNNSGLADLEKTSRRIFVDLRRDEESFFRQKSRVRWLKEGDQNTKFFHLS</sequence>
<gene>
    <name evidence="1" type="ORF">ACJRO7_014584</name>
</gene>
<evidence type="ECO:0000313" key="2">
    <source>
        <dbReference type="Proteomes" id="UP001634007"/>
    </source>
</evidence>
<dbReference type="AlphaFoldDB" id="A0ABD3L1M3"/>
<evidence type="ECO:0008006" key="3">
    <source>
        <dbReference type="Google" id="ProtNLM"/>
    </source>
</evidence>
<dbReference type="Proteomes" id="UP001634007">
    <property type="component" value="Unassembled WGS sequence"/>
</dbReference>
<comment type="caution">
    <text evidence="1">The sequence shown here is derived from an EMBL/GenBank/DDBJ whole genome shotgun (WGS) entry which is preliminary data.</text>
</comment>
<dbReference type="PANTHER" id="PTHR33710">
    <property type="entry name" value="BNAC02G09200D PROTEIN"/>
    <property type="match status" value="1"/>
</dbReference>